<gene>
    <name evidence="6" type="ORF">HMPREF0908_1218</name>
</gene>
<name>C4V3X4_9FIRM</name>
<dbReference type="InterPro" id="IPR002178">
    <property type="entry name" value="PTS_EIIA_type-2_dom"/>
</dbReference>
<dbReference type="PROSITE" id="PS51372">
    <property type="entry name" value="PRD_2"/>
    <property type="match status" value="2"/>
</dbReference>
<proteinExistence type="predicted"/>
<dbReference type="EMBL" id="ACLA01000020">
    <property type="protein sequence ID" value="EEQ48238.1"/>
    <property type="molecule type" value="Genomic_DNA"/>
</dbReference>
<dbReference type="AlphaFoldDB" id="C4V3X4"/>
<dbReference type="SUPFAM" id="SSF63520">
    <property type="entry name" value="PTS-regulatory domain, PRD"/>
    <property type="match status" value="2"/>
</dbReference>
<accession>C4V3X4</accession>
<dbReference type="GO" id="GO:0006355">
    <property type="term" value="P:regulation of DNA-templated transcription"/>
    <property type="evidence" value="ECO:0007669"/>
    <property type="project" value="InterPro"/>
</dbReference>
<feature type="domain" description="PRD" evidence="5">
    <location>
        <begin position="187"/>
        <end position="292"/>
    </location>
</feature>
<dbReference type="Pfam" id="PF00359">
    <property type="entry name" value="PTS_EIIA_2"/>
    <property type="match status" value="1"/>
</dbReference>
<comment type="caution">
    <text evidence="6">The sequence shown here is derived from an EMBL/GenBank/DDBJ whole genome shotgun (WGS) entry which is preliminary data.</text>
</comment>
<dbReference type="eggNOG" id="COG3711">
    <property type="taxonomic scope" value="Bacteria"/>
</dbReference>
<dbReference type="Gene3D" id="1.10.10.10">
    <property type="entry name" value="Winged helix-like DNA-binding domain superfamily/Winged helix DNA-binding domain"/>
    <property type="match status" value="1"/>
</dbReference>
<keyword evidence="1 6" id="KW-0808">Transferase</keyword>
<dbReference type="Gene3D" id="1.10.1790.10">
    <property type="entry name" value="PRD domain"/>
    <property type="match status" value="2"/>
</dbReference>
<evidence type="ECO:0000259" key="4">
    <source>
        <dbReference type="PROSITE" id="PS51099"/>
    </source>
</evidence>
<evidence type="ECO:0000259" key="3">
    <source>
        <dbReference type="PROSITE" id="PS51094"/>
    </source>
</evidence>
<dbReference type="SUPFAM" id="SSF52794">
    <property type="entry name" value="PTS system IIB component-like"/>
    <property type="match status" value="1"/>
</dbReference>
<dbReference type="Gene3D" id="3.40.50.2300">
    <property type="match status" value="1"/>
</dbReference>
<reference evidence="6 7" key="1">
    <citation type="submission" date="2009-04" db="EMBL/GenBank/DDBJ databases">
        <authorList>
            <person name="Qin X."/>
            <person name="Bachman B."/>
            <person name="Battles P."/>
            <person name="Bell A."/>
            <person name="Bess C."/>
            <person name="Bickham C."/>
            <person name="Chaboub L."/>
            <person name="Chen D."/>
            <person name="Coyle M."/>
            <person name="Deiros D.R."/>
            <person name="Dinh H."/>
            <person name="Forbes L."/>
            <person name="Fowler G."/>
            <person name="Francisco L."/>
            <person name="Fu Q."/>
            <person name="Gubbala S."/>
            <person name="Hale W."/>
            <person name="Han Y."/>
            <person name="Hemphill L."/>
            <person name="Highlander S.K."/>
            <person name="Hirani K."/>
            <person name="Hogues M."/>
            <person name="Jackson L."/>
            <person name="Jakkamsetti A."/>
            <person name="Javaid M."/>
            <person name="Jiang H."/>
            <person name="Korchina V."/>
            <person name="Kovar C."/>
            <person name="Lara F."/>
            <person name="Lee S."/>
            <person name="Mata R."/>
            <person name="Mathew T."/>
            <person name="Moen C."/>
            <person name="Morales K."/>
            <person name="Munidasa M."/>
            <person name="Nazareth L."/>
            <person name="Ngo R."/>
            <person name="Nguyen L."/>
            <person name="Okwuonu G."/>
            <person name="Ongeri F."/>
            <person name="Patil S."/>
            <person name="Petrosino J."/>
            <person name="Pham C."/>
            <person name="Pham P."/>
            <person name="Pu L.-L."/>
            <person name="Puazo M."/>
            <person name="Raj R."/>
            <person name="Reid J."/>
            <person name="Rouhana J."/>
            <person name="Saada N."/>
            <person name="Shang Y."/>
            <person name="Simmons D."/>
            <person name="Thornton R."/>
            <person name="Warren J."/>
            <person name="Weissenberger G."/>
            <person name="Zhang J."/>
            <person name="Zhang L."/>
            <person name="Zhou C."/>
            <person name="Zhu D."/>
            <person name="Muzny D."/>
            <person name="Worley K."/>
            <person name="Gibbs R."/>
        </authorList>
    </citation>
    <scope>NUCLEOTIDE SEQUENCE [LARGE SCALE GENOMIC DNA]</scope>
    <source>
        <strain evidence="6 7">ATCC 43531</strain>
    </source>
</reference>
<dbReference type="GO" id="GO:0008982">
    <property type="term" value="F:protein-N(PI)-phosphohistidine-sugar phosphotransferase activity"/>
    <property type="evidence" value="ECO:0007669"/>
    <property type="project" value="InterPro"/>
</dbReference>
<dbReference type="EC" id="2.7.1.191" evidence="6"/>
<evidence type="ECO:0000313" key="6">
    <source>
        <dbReference type="EMBL" id="EEQ48238.1"/>
    </source>
</evidence>
<keyword evidence="2" id="KW-0677">Repeat</keyword>
<dbReference type="InterPro" id="IPR036390">
    <property type="entry name" value="WH_DNA-bd_sf"/>
</dbReference>
<dbReference type="CDD" id="cd05568">
    <property type="entry name" value="PTS_IIB_bgl_like"/>
    <property type="match status" value="1"/>
</dbReference>
<evidence type="ECO:0000256" key="1">
    <source>
        <dbReference type="ARBA" id="ARBA00022679"/>
    </source>
</evidence>
<dbReference type="InterPro" id="IPR036388">
    <property type="entry name" value="WH-like_DNA-bd_sf"/>
</dbReference>
<dbReference type="HOGENOM" id="CLU_013442_5_1_9"/>
<evidence type="ECO:0000259" key="5">
    <source>
        <dbReference type="PROSITE" id="PS51372"/>
    </source>
</evidence>
<dbReference type="Pfam" id="PF00874">
    <property type="entry name" value="PRD"/>
    <property type="match status" value="2"/>
</dbReference>
<protein>
    <submittedName>
        <fullName evidence="6">Putative licABCH operon regulator</fullName>
        <ecNumber evidence="6">2.7.1.191</ecNumber>
    </submittedName>
</protein>
<feature type="domain" description="PTS EIIB type-2" evidence="4">
    <location>
        <begin position="408"/>
        <end position="498"/>
    </location>
</feature>
<dbReference type="SUPFAM" id="SSF46785">
    <property type="entry name" value="Winged helix' DNA-binding domain"/>
    <property type="match status" value="1"/>
</dbReference>
<keyword evidence="7" id="KW-1185">Reference proteome</keyword>
<dbReference type="PROSITE" id="PS51094">
    <property type="entry name" value="PTS_EIIA_TYPE_2"/>
    <property type="match status" value="1"/>
</dbReference>
<dbReference type="InterPro" id="IPR011608">
    <property type="entry name" value="PRD"/>
</dbReference>
<dbReference type="PANTHER" id="PTHR30185">
    <property type="entry name" value="CRYPTIC BETA-GLUCOSIDE BGL OPERON ANTITERMINATOR"/>
    <property type="match status" value="1"/>
</dbReference>
<organism evidence="6 7">
    <name type="scientific">Selenomonas flueggei ATCC 43531</name>
    <dbReference type="NCBI Taxonomy" id="638302"/>
    <lineage>
        <taxon>Bacteria</taxon>
        <taxon>Bacillati</taxon>
        <taxon>Bacillota</taxon>
        <taxon>Negativicutes</taxon>
        <taxon>Selenomonadales</taxon>
        <taxon>Selenomonadaceae</taxon>
        <taxon>Selenomonas</taxon>
    </lineage>
</organism>
<feature type="domain" description="PRD" evidence="5">
    <location>
        <begin position="295"/>
        <end position="402"/>
    </location>
</feature>
<dbReference type="Gene3D" id="3.40.930.10">
    <property type="entry name" value="Mannitol-specific EII, Chain A"/>
    <property type="match status" value="1"/>
</dbReference>
<dbReference type="Pfam" id="PF08279">
    <property type="entry name" value="HTH_11"/>
    <property type="match status" value="1"/>
</dbReference>
<dbReference type="InterPro" id="IPR036634">
    <property type="entry name" value="PRD_sf"/>
</dbReference>
<sequence length="644" mass="73887">MEKMRMQKQERCRQILEVLINNPEGMTGETLAKHFDVSSRTIRSDIKMLQTQLSNCRTEILAAPKRGYRIVQEESTADLVKLVDDESGQVGLIRTEDQQNYIISRFLECCLKNVSVTQMMLADEMYVGLSTIKSYLNSTRKHFDAYNIHIVQYKTEGLRIEAAEGTLRSFFVDYLHEVQDKKLCHILFERITYDQMEEILSQAGNVRRLQLTDSARHDLAVQTALSIQRSLTGHGIECSSSMAQKLEDTFEYSAAKEILNKILNSIGVDIPYSEVFYLTQCLLTGKKLLDAGSGVNDEHVKELVEKVLVDVDKKFGLDFTADEYLKDGLALHLRIAIARVNFHVNIRNELLSSVKQDYPLAFQIAVYAAKLVRDIDHIEFNENEIGYIALHFCAAMSRNSIAEEEQPKNVYVVCSAGLGVSVLMKAKLKEHFRSSIHVIDILPAYKLTEKMQEEADYIISTVPLPSNSSKIIRVNHMLRTDDIEKIRRILFKQASTLDANVVRQFFRPEGFYVDQLFHTRDECLNFLTDEAVRNGWMDAEGKSSVFEREHMSSTAIGDFVAIPHALLTEHMISNISVLILKEPVQWEDFPVRVVFLLNIEQSKASLWEKMFLKLYSFIKEYHGLESLLKHKSYEQFMEDFIAVL</sequence>
<dbReference type="Proteomes" id="UP000005309">
    <property type="component" value="Unassembled WGS sequence"/>
</dbReference>
<dbReference type="InterPro" id="IPR036095">
    <property type="entry name" value="PTS_EIIB-like_sf"/>
</dbReference>
<dbReference type="InterPro" id="IPR050661">
    <property type="entry name" value="BglG_antiterminators"/>
</dbReference>
<dbReference type="SUPFAM" id="SSF55804">
    <property type="entry name" value="Phoshotransferase/anion transport protein"/>
    <property type="match status" value="1"/>
</dbReference>
<dbReference type="InterPro" id="IPR013011">
    <property type="entry name" value="PTS_EIIB_2"/>
</dbReference>
<dbReference type="InterPro" id="IPR016152">
    <property type="entry name" value="PTrfase/Anion_transptr"/>
</dbReference>
<dbReference type="PROSITE" id="PS51099">
    <property type="entry name" value="PTS_EIIB_TYPE_2"/>
    <property type="match status" value="1"/>
</dbReference>
<dbReference type="InterPro" id="IPR013196">
    <property type="entry name" value="HTH_11"/>
</dbReference>
<evidence type="ECO:0000313" key="7">
    <source>
        <dbReference type="Proteomes" id="UP000005309"/>
    </source>
</evidence>
<evidence type="ECO:0000256" key="2">
    <source>
        <dbReference type="ARBA" id="ARBA00022737"/>
    </source>
</evidence>
<dbReference type="GO" id="GO:0009401">
    <property type="term" value="P:phosphoenolpyruvate-dependent sugar phosphotransferase system"/>
    <property type="evidence" value="ECO:0007669"/>
    <property type="project" value="InterPro"/>
</dbReference>
<feature type="domain" description="PTS EIIA type-2" evidence="3">
    <location>
        <begin position="504"/>
        <end position="644"/>
    </location>
</feature>
<dbReference type="PANTHER" id="PTHR30185:SF13">
    <property type="entry name" value="LICABCH OPERON REGULATOR-RELATED"/>
    <property type="match status" value="1"/>
</dbReference>
<dbReference type="STRING" id="638302.HMPREF0908_1218"/>
<dbReference type="eggNOG" id="COG1762">
    <property type="taxonomic scope" value="Bacteria"/>
</dbReference>
<dbReference type="PROSITE" id="PS00372">
    <property type="entry name" value="PTS_EIIA_TYPE_2_HIS"/>
    <property type="match status" value="1"/>
</dbReference>